<keyword evidence="2 3" id="KW-0344">Guanine-nucleotide releasing factor</keyword>
<dbReference type="PANTHER" id="PTHR23113">
    <property type="entry name" value="GUANINE NUCLEOTIDE EXCHANGE FACTOR"/>
    <property type="match status" value="1"/>
</dbReference>
<dbReference type="Pfam" id="PF00618">
    <property type="entry name" value="RasGEF_N"/>
    <property type="match status" value="1"/>
</dbReference>
<dbReference type="VEuPathDB" id="FungiDB:DEHA2E21802g"/>
<dbReference type="STRING" id="284592.Q6BNH1"/>
<proteinExistence type="predicted"/>
<evidence type="ECO:0000256" key="2">
    <source>
        <dbReference type="ARBA" id="ARBA00022658"/>
    </source>
</evidence>
<reference evidence="9 10" key="1">
    <citation type="journal article" date="2004" name="Nature">
        <title>Genome evolution in yeasts.</title>
        <authorList>
            <consortium name="Genolevures"/>
            <person name="Dujon B."/>
            <person name="Sherman D."/>
            <person name="Fischer G."/>
            <person name="Durrens P."/>
            <person name="Casaregola S."/>
            <person name="Lafontaine I."/>
            <person name="de Montigny J."/>
            <person name="Marck C."/>
            <person name="Neuveglise C."/>
            <person name="Talla E."/>
            <person name="Goffard N."/>
            <person name="Frangeul L."/>
            <person name="Aigle M."/>
            <person name="Anthouard V."/>
            <person name="Babour A."/>
            <person name="Barbe V."/>
            <person name="Barnay S."/>
            <person name="Blanchin S."/>
            <person name="Beckerich J.M."/>
            <person name="Beyne E."/>
            <person name="Bleykasten C."/>
            <person name="Boisrame A."/>
            <person name="Boyer J."/>
            <person name="Cattolico L."/>
            <person name="Confanioleri F."/>
            <person name="de Daruvar A."/>
            <person name="Despons L."/>
            <person name="Fabre E."/>
            <person name="Fairhead C."/>
            <person name="Ferry-Dumazet H."/>
            <person name="Groppi A."/>
            <person name="Hantraye F."/>
            <person name="Hennequin C."/>
            <person name="Jauniaux N."/>
            <person name="Joyet P."/>
            <person name="Kachouri R."/>
            <person name="Kerrest A."/>
            <person name="Koszul R."/>
            <person name="Lemaire M."/>
            <person name="Lesur I."/>
            <person name="Ma L."/>
            <person name="Muller H."/>
            <person name="Nicaud J.M."/>
            <person name="Nikolski M."/>
            <person name="Oztas S."/>
            <person name="Ozier-Kalogeropoulos O."/>
            <person name="Pellenz S."/>
            <person name="Potier S."/>
            <person name="Richard G.F."/>
            <person name="Straub M.L."/>
            <person name="Suleau A."/>
            <person name="Swennene D."/>
            <person name="Tekaia F."/>
            <person name="Wesolowski-Louvel M."/>
            <person name="Westhof E."/>
            <person name="Wirth B."/>
            <person name="Zeniou-Meyer M."/>
            <person name="Zivanovic I."/>
            <person name="Bolotin-Fukuhara M."/>
            <person name="Thierry A."/>
            <person name="Bouchier C."/>
            <person name="Caudron B."/>
            <person name="Scarpelli C."/>
            <person name="Gaillardin C."/>
            <person name="Weissenbach J."/>
            <person name="Wincker P."/>
            <person name="Souciet J.L."/>
        </authorList>
    </citation>
    <scope>NUCLEOTIDE SEQUENCE [LARGE SCALE GENOMIC DNA]</scope>
    <source>
        <strain evidence="10">ATCC 36239 / CBS 767 / BCRC 21394 / JCM 1990 / NBRC 0083 / IGC 2968</strain>
    </source>
</reference>
<gene>
    <name evidence="9" type="ordered locus">DEHA2E21802g</name>
</gene>
<evidence type="ECO:0000259" key="7">
    <source>
        <dbReference type="PROSITE" id="PS50009"/>
    </source>
</evidence>
<dbReference type="InterPro" id="IPR000651">
    <property type="entry name" value="Ras-like_Gua-exchang_fac_N"/>
</dbReference>
<keyword evidence="10" id="KW-1185">Reference proteome</keyword>
<evidence type="ECO:0000256" key="4">
    <source>
        <dbReference type="PROSITE-ProRule" id="PRU00192"/>
    </source>
</evidence>
<dbReference type="RefSeq" id="XP_460249.2">
    <property type="nucleotide sequence ID" value="XM_460249.1"/>
</dbReference>
<dbReference type="EMBL" id="CR382137">
    <property type="protein sequence ID" value="CAG88525.2"/>
    <property type="molecule type" value="Genomic_DNA"/>
</dbReference>
<dbReference type="CDD" id="cd00155">
    <property type="entry name" value="RasGEF"/>
    <property type="match status" value="1"/>
</dbReference>
<dbReference type="PROSITE" id="PS50002">
    <property type="entry name" value="SH3"/>
    <property type="match status" value="1"/>
</dbReference>
<dbReference type="PROSITE" id="PS50009">
    <property type="entry name" value="RASGEF_CAT"/>
    <property type="match status" value="1"/>
</dbReference>
<dbReference type="Pfam" id="PF00617">
    <property type="entry name" value="RasGEF"/>
    <property type="match status" value="1"/>
</dbReference>
<dbReference type="Gene3D" id="2.30.30.40">
    <property type="entry name" value="SH3 Domains"/>
    <property type="match status" value="1"/>
</dbReference>
<evidence type="ECO:0000256" key="1">
    <source>
        <dbReference type="ARBA" id="ARBA00022443"/>
    </source>
</evidence>
<dbReference type="GO" id="GO:0007265">
    <property type="term" value="P:Ras protein signal transduction"/>
    <property type="evidence" value="ECO:0007669"/>
    <property type="project" value="TreeGrafter"/>
</dbReference>
<accession>Q6BNH1</accession>
<dbReference type="PROSITE" id="PS50212">
    <property type="entry name" value="RASGEF_NTER"/>
    <property type="match status" value="1"/>
</dbReference>
<dbReference type="OrthoDB" id="546434at2759"/>
<evidence type="ECO:0000259" key="6">
    <source>
        <dbReference type="PROSITE" id="PS50002"/>
    </source>
</evidence>
<feature type="region of interest" description="Disordered" evidence="5">
    <location>
        <begin position="407"/>
        <end position="463"/>
    </location>
</feature>
<sequence length="1550" mass="175882">MYQAPHLTAENRHISTSSSVYSPIESEYGFENKYNNIPEDEREEAIEENIEEESMDEFDRRQSSHGSCETGSTQYVSYDDFQPIVQGESNQTLHSYMTANNEGDMSFSSINNSLLRNSQDDLDYNNDETLYPGSGEPDEDATPLVNMPSSFQDPIDDRTPIVGIDGNFGKSGSDNLLNPHGKTTLLPQQDLSRKFQRLSMTLQQSNMATSGDSFQFMNSFQQNIKKANRLSVSNRDSNDRTSSYYQKISEPTPQDEVDEVDEDHVFNGTQSEVSTISNRSSILGYENDYNNAASSADNSPRNSTYSDKPILSNSSSFNFNNVQSEDSSPTSSKSTSGKNSYSNIRGSRISPLKVVKKTSISTMDDDDVPVRKDLLQKIEQIPGDDSKKNVSEKEKVDMFIASMSLEDRNNVEEEQTNGLNIKYTDSSLDPRNKSYDDSDTTAEIDTSDENVNESIPESTVSDNQLDEENLSSLFIRALHPFDSSSLQLESDASICLSFEKDDLAFVHTIDDSGWGEVTMVDSLQRGWIPMNYFTIAVNDDNIDETRSTEDLEEDTGRIPNSVYLKPLFHSCGKFLINPLSHKNRRGRFTFSTRVVNSIRDGVRILLQETDCLSRTNEIVTKREIVRKTRKSLLADWYNLMLKANEFKGTSNFNKIEILTLMVYQVTKKAIAFLQVWSIESRQIIKRENERKLQNDMNSYPLLPSPPQAKQRITEINGLLYSYLGLIIGRLDLIEHNSVGCDILETVTHQVILLLRELLFISKTGSDFSSEKPADLDGSLDALLSLVSDLVSGVKSLIMKTLNESDEDQKNSINEKGVQSTPMKDYYYTQEGGDLIQIAARMIKSISKTISSIRRLLEVTGDFKLNSERSYPDYSKMKVEPEDFVKKCSIGIAKTQMIKGRGLNTLQPPKGKASHRYSMMRSGKSGDLSITPSGANILHDVLQADDSFSSNPEFEKFTTNNKEMTTERHNINDELLVDENGNLLGASFKGLVYTLTNEISPPEYFFVSTFFICFRSFANGIDLIEELITRFEMNHNTFRNNEKSDIGEEMRLKNRRKLIIKMFQLWLESYWNHEADSSLLTTLVNFFNEGISVYLPLDSLKLLEIAARLSSKPLTENQKRNRRPRMDKQLINRSITVTRSNRKSSSGFADNTLSSRYSMVDGYELSRINTKSSTSSLKSMSLSLPLGVGNQTSSSSSLLTKNQSITIEKVNLTFRAILGDSWCPAKYINTKTFIPLSLASILSKWYNVCDQSWVLSNYRPNLLDFNGLELAKQLTLIESHIFCSIKPDELLNQNFTAKRAHLKLAPNIRQSLLFTNCLSGYVLESILQPKINQKMRVNIIKTWLKVAISCLYLRNFNSLASIITSLQSHLITRLAKIWVDLSDKYKELYEYLSGIIHPQKNFNVYRTKLRNFLVSNEYNIPIVPYFSLFLQDLTFVTDGNPNYRKANSFLNQKVINIDKYLKTTRIIADIESLQTSYIDADTNMSNERRRSSLLPGIGASKTTDSDEYNIIPAPPLQELILLELWKVCQLNRKEEDRAWKLSCLIQPRDVS</sequence>
<dbReference type="Gene3D" id="1.10.840.10">
    <property type="entry name" value="Ras guanine-nucleotide exchange factors catalytic domain"/>
    <property type="match status" value="1"/>
</dbReference>
<feature type="compositionally biased region" description="Polar residues" evidence="5">
    <location>
        <begin position="64"/>
        <end position="74"/>
    </location>
</feature>
<dbReference type="GeneID" id="2902587"/>
<dbReference type="Proteomes" id="UP000000599">
    <property type="component" value="Chromosome E"/>
</dbReference>
<feature type="region of interest" description="Disordered" evidence="5">
    <location>
        <begin position="316"/>
        <end position="345"/>
    </location>
</feature>
<dbReference type="InterPro" id="IPR036964">
    <property type="entry name" value="RASGEF_cat_dom_sf"/>
</dbReference>
<dbReference type="HOGENOM" id="CLU_003150_0_0_1"/>
<feature type="compositionally biased region" description="Polar residues" evidence="5">
    <location>
        <begin position="228"/>
        <end position="252"/>
    </location>
</feature>
<dbReference type="SUPFAM" id="SSF48366">
    <property type="entry name" value="Ras GEF"/>
    <property type="match status" value="1"/>
</dbReference>
<dbReference type="PANTHER" id="PTHR23113:SF354">
    <property type="entry name" value="BUD SITE SELECTION PROTEIN 5"/>
    <property type="match status" value="1"/>
</dbReference>
<dbReference type="InterPro" id="IPR023578">
    <property type="entry name" value="Ras_GEF_dom_sf"/>
</dbReference>
<dbReference type="GO" id="GO:0005886">
    <property type="term" value="C:plasma membrane"/>
    <property type="evidence" value="ECO:0007669"/>
    <property type="project" value="TreeGrafter"/>
</dbReference>
<dbReference type="SUPFAM" id="SSF50044">
    <property type="entry name" value="SH3-domain"/>
    <property type="match status" value="1"/>
</dbReference>
<protein>
    <submittedName>
        <fullName evidence="9">DEHA2E21802p</fullName>
    </submittedName>
</protein>
<feature type="compositionally biased region" description="Acidic residues" evidence="5">
    <location>
        <begin position="437"/>
        <end position="451"/>
    </location>
</feature>
<dbReference type="SMART" id="SM00326">
    <property type="entry name" value="SH3"/>
    <property type="match status" value="1"/>
</dbReference>
<feature type="region of interest" description="Disordered" evidence="5">
    <location>
        <begin position="1"/>
        <end position="20"/>
    </location>
</feature>
<dbReference type="SMART" id="SM00147">
    <property type="entry name" value="RasGEF"/>
    <property type="match status" value="1"/>
</dbReference>
<keyword evidence="1 4" id="KW-0728">SH3 domain</keyword>
<dbReference type="InterPro" id="IPR008937">
    <property type="entry name" value="Ras-like_GEF"/>
</dbReference>
<dbReference type="KEGG" id="dha:DEHA2E21802g"/>
<dbReference type="InterPro" id="IPR001452">
    <property type="entry name" value="SH3_domain"/>
</dbReference>
<feature type="domain" description="SH3" evidence="6">
    <location>
        <begin position="470"/>
        <end position="538"/>
    </location>
</feature>
<feature type="compositionally biased region" description="Low complexity" evidence="5">
    <location>
        <begin position="316"/>
        <end position="343"/>
    </location>
</feature>
<dbReference type="SMART" id="SM00229">
    <property type="entry name" value="RasGEFN"/>
    <property type="match status" value="1"/>
</dbReference>
<dbReference type="GO" id="GO:0005085">
    <property type="term" value="F:guanyl-nucleotide exchange factor activity"/>
    <property type="evidence" value="ECO:0007669"/>
    <property type="project" value="UniProtKB-KW"/>
</dbReference>
<dbReference type="OMA" id="LYFRNFN"/>
<dbReference type="InterPro" id="IPR001895">
    <property type="entry name" value="RASGEF_cat_dom"/>
</dbReference>
<dbReference type="eggNOG" id="KOG3417">
    <property type="taxonomic scope" value="Eukaryota"/>
</dbReference>
<dbReference type="InParanoid" id="Q6BNH1"/>
<organism evidence="9 10">
    <name type="scientific">Debaryomyces hansenii (strain ATCC 36239 / CBS 767 / BCRC 21394 / JCM 1990 / NBRC 0083 / IGC 2968)</name>
    <name type="common">Yeast</name>
    <name type="synonym">Torulaspora hansenii</name>
    <dbReference type="NCBI Taxonomy" id="284592"/>
    <lineage>
        <taxon>Eukaryota</taxon>
        <taxon>Fungi</taxon>
        <taxon>Dikarya</taxon>
        <taxon>Ascomycota</taxon>
        <taxon>Saccharomycotina</taxon>
        <taxon>Pichiomycetes</taxon>
        <taxon>Debaryomycetaceae</taxon>
        <taxon>Debaryomyces</taxon>
    </lineage>
</organism>
<evidence type="ECO:0000313" key="10">
    <source>
        <dbReference type="Proteomes" id="UP000000599"/>
    </source>
</evidence>
<dbReference type="CDD" id="cd06224">
    <property type="entry name" value="REM"/>
    <property type="match status" value="1"/>
</dbReference>
<evidence type="ECO:0000259" key="8">
    <source>
        <dbReference type="PROSITE" id="PS50212"/>
    </source>
</evidence>
<feature type="compositionally biased region" description="Acidic residues" evidence="5">
    <location>
        <begin position="38"/>
        <end position="56"/>
    </location>
</feature>
<feature type="domain" description="N-terminal Ras-GEF" evidence="8">
    <location>
        <begin position="978"/>
        <end position="1109"/>
    </location>
</feature>
<feature type="region of interest" description="Disordered" evidence="5">
    <location>
        <begin position="228"/>
        <end position="259"/>
    </location>
</feature>
<evidence type="ECO:0000256" key="3">
    <source>
        <dbReference type="PROSITE-ProRule" id="PRU00168"/>
    </source>
</evidence>
<feature type="compositionally biased region" description="Polar residues" evidence="5">
    <location>
        <begin position="452"/>
        <end position="463"/>
    </location>
</feature>
<feature type="compositionally biased region" description="Polar residues" evidence="5">
    <location>
        <begin position="416"/>
        <end position="427"/>
    </location>
</feature>
<name>Q6BNH1_DEBHA</name>
<evidence type="ECO:0000256" key="5">
    <source>
        <dbReference type="SAM" id="MobiDB-lite"/>
    </source>
</evidence>
<feature type="domain" description="Ras-GEF" evidence="7">
    <location>
        <begin position="1265"/>
        <end position="1506"/>
    </location>
</feature>
<evidence type="ECO:0000313" key="9">
    <source>
        <dbReference type="EMBL" id="CAG88525.2"/>
    </source>
</evidence>
<dbReference type="InterPro" id="IPR036028">
    <property type="entry name" value="SH3-like_dom_sf"/>
</dbReference>
<dbReference type="Gene3D" id="1.20.870.10">
    <property type="entry name" value="Son of sevenless (SoS) protein Chain: S domain 1"/>
    <property type="match status" value="1"/>
</dbReference>
<feature type="region of interest" description="Disordered" evidence="5">
    <location>
        <begin position="30"/>
        <end position="74"/>
    </location>
</feature>